<evidence type="ECO:0000313" key="2">
    <source>
        <dbReference type="Proteomes" id="UP000217507"/>
    </source>
</evidence>
<dbReference type="EMBL" id="AP018217">
    <property type="protein sequence ID" value="BAY72916.1"/>
    <property type="molecule type" value="Genomic_DNA"/>
</dbReference>
<proteinExistence type="predicted"/>
<dbReference type="Pfam" id="PF07154">
    <property type="entry name" value="DUF1392"/>
    <property type="match status" value="1"/>
</dbReference>
<accession>A0A1Z4KV74</accession>
<dbReference type="AlphaFoldDB" id="A0A1Z4KV74"/>
<organism evidence="1 2">
    <name type="scientific">Trichormus variabilis NIES-23</name>
    <dbReference type="NCBI Taxonomy" id="1973479"/>
    <lineage>
        <taxon>Bacteria</taxon>
        <taxon>Bacillati</taxon>
        <taxon>Cyanobacteriota</taxon>
        <taxon>Cyanophyceae</taxon>
        <taxon>Nostocales</taxon>
        <taxon>Nostocaceae</taxon>
        <taxon>Trichormus</taxon>
    </lineage>
</organism>
<keyword evidence="1" id="KW-0614">Plasmid</keyword>
<evidence type="ECO:0000313" key="1">
    <source>
        <dbReference type="EMBL" id="BAY72916.1"/>
    </source>
</evidence>
<dbReference type="InterPro" id="IPR009824">
    <property type="entry name" value="DUF1392"/>
</dbReference>
<protein>
    <recommendedName>
        <fullName evidence="3">DUF1392 domain-containing protein</fullName>
    </recommendedName>
</protein>
<reference evidence="1 2" key="1">
    <citation type="submission" date="2017-06" db="EMBL/GenBank/DDBJ databases">
        <title>Genome sequencing of cyanobaciteial culture collection at National Institute for Environmental Studies (NIES).</title>
        <authorList>
            <person name="Hirose Y."/>
            <person name="Shimura Y."/>
            <person name="Fujisawa T."/>
            <person name="Nakamura Y."/>
            <person name="Kawachi M."/>
        </authorList>
    </citation>
    <scope>NUCLEOTIDE SEQUENCE [LARGE SCALE GENOMIC DNA]</scope>
    <source>
        <strain evidence="1 2">NIES-23</strain>
        <plasmid evidence="2">Plasmid Plasmid1 dna</plasmid>
    </source>
</reference>
<dbReference type="Proteomes" id="UP000217507">
    <property type="component" value="Plasmid Plasmid1 dna"/>
</dbReference>
<evidence type="ECO:0008006" key="3">
    <source>
        <dbReference type="Google" id="ProtNLM"/>
    </source>
</evidence>
<geneLocation type="plasmid" evidence="1">
    <name>plasmid1</name>
</geneLocation>
<name>A0A1Z4KV74_ANAVA</name>
<sequence>MNCVISALERNWYLSPPCDKKILPPEANLLERVYLKTTRTFGYCCGVEWHYDIWLYTVICNQEILRATKHQIIPLGHPQTTNLKKPAFGLGDRVMLRCLPHGTKQRLIVGIQLVNNSWCYAVEMMSPTLSQTLTTPNRFALVSERDLIRVLF</sequence>
<gene>
    <name evidence="1" type="ORF">NIES23_57440</name>
</gene>